<dbReference type="InterPro" id="IPR050639">
    <property type="entry name" value="SSR_resolvase"/>
</dbReference>
<dbReference type="Pfam" id="PF00239">
    <property type="entry name" value="Resolvase"/>
    <property type="match status" value="1"/>
</dbReference>
<dbReference type="InterPro" id="IPR006119">
    <property type="entry name" value="Resolv_N"/>
</dbReference>
<name>A0ABW6CYZ8_9BACT</name>
<evidence type="ECO:0000313" key="2">
    <source>
        <dbReference type="EMBL" id="MFD3275191.1"/>
    </source>
</evidence>
<dbReference type="Gene3D" id="3.40.50.1390">
    <property type="entry name" value="Resolvase, N-terminal catalytic domain"/>
    <property type="match status" value="1"/>
</dbReference>
<dbReference type="EMBL" id="JBBKYA010000002">
    <property type="protein sequence ID" value="MFD3275191.1"/>
    <property type="molecule type" value="Genomic_DNA"/>
</dbReference>
<dbReference type="PANTHER" id="PTHR30461:SF19">
    <property type="entry name" value="SITE-SPECIFIC RECOMBINASE RESOLVASE FAMILY"/>
    <property type="match status" value="1"/>
</dbReference>
<gene>
    <name evidence="2" type="ORF">SKC38_03010</name>
</gene>
<dbReference type="PROSITE" id="PS51736">
    <property type="entry name" value="RECOMBINASES_3"/>
    <property type="match status" value="1"/>
</dbReference>
<comment type="caution">
    <text evidence="2">The sequence shown here is derived from an EMBL/GenBank/DDBJ whole genome shotgun (WGS) entry which is preliminary data.</text>
</comment>
<dbReference type="Proteomes" id="UP001598114">
    <property type="component" value="Unassembled WGS sequence"/>
</dbReference>
<accession>A0ABW6CYZ8</accession>
<sequence length="226" mass="25417">MERKQVNVVIFSRVSSTGDRQSNDRQTNDLKEYANRMGYNLVGTYEEKISGFSKTDDRVVLTQLLHDIDYGIDGSIKIDRVLTSELSRIARNVLSALTVIELLNSRKVSLYIMNHNLETLNPDLSINSMAMFMVQILASVATMEAETTKNRFQSGYRNFIASGGKVGRKKGQTISDEDLMTNHKDVVKLLKRNLSIRQISGLTNNKSLTTIMKVKKTALRLGILTP</sequence>
<dbReference type="PANTHER" id="PTHR30461">
    <property type="entry name" value="DNA-INVERTASE FROM LAMBDOID PROPHAGE"/>
    <property type="match status" value="1"/>
</dbReference>
<organism evidence="2 3">
    <name type="scientific">Aquirufa echingensis</name>
    <dbReference type="NCBI Taxonomy" id="3096516"/>
    <lineage>
        <taxon>Bacteria</taxon>
        <taxon>Pseudomonadati</taxon>
        <taxon>Bacteroidota</taxon>
        <taxon>Cytophagia</taxon>
        <taxon>Cytophagales</taxon>
        <taxon>Flectobacillaceae</taxon>
        <taxon>Aquirufa</taxon>
    </lineage>
</organism>
<proteinExistence type="predicted"/>
<dbReference type="InterPro" id="IPR036162">
    <property type="entry name" value="Resolvase-like_N_sf"/>
</dbReference>
<dbReference type="SUPFAM" id="SSF53041">
    <property type="entry name" value="Resolvase-like"/>
    <property type="match status" value="1"/>
</dbReference>
<keyword evidence="3" id="KW-1185">Reference proteome</keyword>
<feature type="domain" description="Resolvase/invertase-type recombinase catalytic" evidence="1">
    <location>
        <begin position="7"/>
        <end position="163"/>
    </location>
</feature>
<dbReference type="CDD" id="cd00338">
    <property type="entry name" value="Ser_Recombinase"/>
    <property type="match status" value="1"/>
</dbReference>
<reference evidence="2 3" key="1">
    <citation type="submission" date="2024-03" db="EMBL/GenBank/DDBJ databases">
        <title>Aquirufa genome sequencing.</title>
        <authorList>
            <person name="Pitt A."/>
            <person name="Hahn M.W."/>
        </authorList>
    </citation>
    <scope>NUCLEOTIDE SEQUENCE [LARGE SCALE GENOMIC DNA]</scope>
    <source>
        <strain evidence="2 3">PLAD-142S6K</strain>
    </source>
</reference>
<evidence type="ECO:0000259" key="1">
    <source>
        <dbReference type="PROSITE" id="PS51736"/>
    </source>
</evidence>
<protein>
    <submittedName>
        <fullName evidence="2">Recombinase family protein</fullName>
    </submittedName>
</protein>
<dbReference type="RefSeq" id="WP_377974970.1">
    <property type="nucleotide sequence ID" value="NZ_JBBKYA010000002.1"/>
</dbReference>
<dbReference type="SMART" id="SM00857">
    <property type="entry name" value="Resolvase"/>
    <property type="match status" value="1"/>
</dbReference>
<evidence type="ECO:0000313" key="3">
    <source>
        <dbReference type="Proteomes" id="UP001598114"/>
    </source>
</evidence>